<keyword evidence="2" id="KW-1185">Reference proteome</keyword>
<reference evidence="1 2" key="1">
    <citation type="submission" date="2015-08" db="EMBL/GenBank/DDBJ databases">
        <authorList>
            <person name="Babu N.S."/>
            <person name="Beckwith C.J."/>
            <person name="Beseler K.G."/>
            <person name="Brison A."/>
            <person name="Carone J.V."/>
            <person name="Caskin T.P."/>
            <person name="Diamond M."/>
            <person name="Durham M.E."/>
            <person name="Foxe J.M."/>
            <person name="Go M."/>
            <person name="Henderson B.A."/>
            <person name="Jones I.B."/>
            <person name="McGettigan J.A."/>
            <person name="Micheletti S.J."/>
            <person name="Nasrallah M.E."/>
            <person name="Ortiz D."/>
            <person name="Piller C.R."/>
            <person name="Privatt S.R."/>
            <person name="Schneider S.L."/>
            <person name="Sharp S."/>
            <person name="Smith T.C."/>
            <person name="Stanton J.D."/>
            <person name="Ullery H.E."/>
            <person name="Wilson R.J."/>
            <person name="Serrano M.G."/>
            <person name="Buck G."/>
            <person name="Lee V."/>
            <person name="Wang Y."/>
            <person name="Carvalho R."/>
            <person name="Voegtly L."/>
            <person name="Shi R."/>
            <person name="Duckworth R."/>
            <person name="Johnson A."/>
            <person name="Loviza R."/>
            <person name="Walstead R."/>
            <person name="Shah Z."/>
            <person name="Kiflezghi M."/>
            <person name="Wade K."/>
            <person name="Ball S.L."/>
            <person name="Bradley K.W."/>
            <person name="Asai D.J."/>
            <person name="Bowman C.A."/>
            <person name="Russell D.A."/>
            <person name="Pope W.H."/>
            <person name="Jacobs-Sera D."/>
            <person name="Hendrix R.W."/>
            <person name="Hatfull G.F."/>
        </authorList>
    </citation>
    <scope>NUCLEOTIDE SEQUENCE [LARGE SCALE GENOMIC DNA]</scope>
    <source>
        <strain evidence="1 2">DSM 27648</strain>
    </source>
</reference>
<evidence type="ECO:0000313" key="1">
    <source>
        <dbReference type="EMBL" id="AKU96159.1"/>
    </source>
</evidence>
<dbReference type="AlphaFoldDB" id="A0A0K1PSQ6"/>
<protein>
    <submittedName>
        <fullName evidence="1">Uncharacterized protein</fullName>
    </submittedName>
</protein>
<gene>
    <name evidence="1" type="ORF">AKJ09_02823</name>
</gene>
<name>A0A0K1PSQ6_9BACT</name>
<dbReference type="RefSeq" id="WP_146647491.1">
    <property type="nucleotide sequence ID" value="NZ_CP012333.1"/>
</dbReference>
<dbReference type="EMBL" id="CP012333">
    <property type="protein sequence ID" value="AKU96159.1"/>
    <property type="molecule type" value="Genomic_DNA"/>
</dbReference>
<dbReference type="Proteomes" id="UP000064967">
    <property type="component" value="Chromosome"/>
</dbReference>
<sequence>MSTSKEPCSERTTTLVAEEAQHMLELALAYRIATHRVQSSADVERLTAYELTAGRLASSLEEAIGKPRCACARTDKGWLEVGAITTERGVFEFMRTLEARRSERLAWLAKVVGSSGELHPLLSRAACASEVRQAWLTERGKQRPTQRSPSLPAIA</sequence>
<organism evidence="1 2">
    <name type="scientific">Labilithrix luteola</name>
    <dbReference type="NCBI Taxonomy" id="1391654"/>
    <lineage>
        <taxon>Bacteria</taxon>
        <taxon>Pseudomonadati</taxon>
        <taxon>Myxococcota</taxon>
        <taxon>Polyangia</taxon>
        <taxon>Polyangiales</taxon>
        <taxon>Labilitrichaceae</taxon>
        <taxon>Labilithrix</taxon>
    </lineage>
</organism>
<proteinExistence type="predicted"/>
<dbReference type="KEGG" id="llu:AKJ09_02823"/>
<accession>A0A0K1PSQ6</accession>
<evidence type="ECO:0000313" key="2">
    <source>
        <dbReference type="Proteomes" id="UP000064967"/>
    </source>
</evidence>